<name>A0A6N2LU72_SALVM</name>
<organism evidence="3">
    <name type="scientific">Salix viminalis</name>
    <name type="common">Common osier</name>
    <name type="synonym">Basket willow</name>
    <dbReference type="NCBI Taxonomy" id="40686"/>
    <lineage>
        <taxon>Eukaryota</taxon>
        <taxon>Viridiplantae</taxon>
        <taxon>Streptophyta</taxon>
        <taxon>Embryophyta</taxon>
        <taxon>Tracheophyta</taxon>
        <taxon>Spermatophyta</taxon>
        <taxon>Magnoliopsida</taxon>
        <taxon>eudicotyledons</taxon>
        <taxon>Gunneridae</taxon>
        <taxon>Pentapetalae</taxon>
        <taxon>rosids</taxon>
        <taxon>fabids</taxon>
        <taxon>Malpighiales</taxon>
        <taxon>Salicaceae</taxon>
        <taxon>Saliceae</taxon>
        <taxon>Salix</taxon>
    </lineage>
</organism>
<dbReference type="PANTHER" id="PTHR35317">
    <property type="entry name" value="OS04G0629600 PROTEIN"/>
    <property type="match status" value="1"/>
</dbReference>
<keyword evidence="1" id="KW-0175">Coiled coil</keyword>
<feature type="region of interest" description="Disordered" evidence="2">
    <location>
        <begin position="49"/>
        <end position="77"/>
    </location>
</feature>
<dbReference type="Pfam" id="PF14223">
    <property type="entry name" value="Retrotran_gag_2"/>
    <property type="match status" value="1"/>
</dbReference>
<sequence length="536" mass="60808">MAGSSNSGGDLRTPQFNGANYDFWAVKMETILIAYDLWDIVEGLPQLQQNPGAESDSIGEGSEAESTPEEKHAATRKNKIKNAKALSIIQGALSDDLFPRIRNERTAKGAWEILKREFRGDKKVRAVKLQAIRAEFEYMKMSDEEDLDDYLAKFFDIINNLKSLGEDVSEMRIVQKLLMSLSRRYKSIVSIIEETRDLEILRTEEVVASVKVFDRREGLYNEREKQRGSRMKTNQGWQGQNRRPTSWSQGGNMQSNHMHNNNQYSNLNYDRRMNHSSVFSPQSKTGSSIHSNVKPQCNTCQKFHFGVCRFKGQPKCGRCNLFGHNTNDCKDYKQMANCAQEEEEVTTNCIGVVEEGTFEGTSNLRTDSSKEAVKSISEVHAESEDTEIKVKDPEVTATNWLPEEKSATGKELEALKAELSITKQQLESVEKQVADVQVKGLELELKSSQARNRDLEVHIEEHVKEVQIEADEHPSATKTTENTCSQKEETKEHEECDSGVEYNIDMQKNDSNEFNEESTLLLCDKMSAISMARNPD</sequence>
<feature type="compositionally biased region" description="Polar residues" evidence="2">
    <location>
        <begin position="476"/>
        <end position="485"/>
    </location>
</feature>
<proteinExistence type="predicted"/>
<feature type="region of interest" description="Disordered" evidence="2">
    <location>
        <begin position="223"/>
        <end position="258"/>
    </location>
</feature>
<feature type="region of interest" description="Disordered" evidence="2">
    <location>
        <begin position="471"/>
        <end position="500"/>
    </location>
</feature>
<gene>
    <name evidence="3" type="ORF">SVIM_LOCUS279277</name>
</gene>
<feature type="compositionally biased region" description="Polar residues" evidence="2">
    <location>
        <begin position="231"/>
        <end position="251"/>
    </location>
</feature>
<dbReference type="AlphaFoldDB" id="A0A6N2LU72"/>
<evidence type="ECO:0000256" key="2">
    <source>
        <dbReference type="SAM" id="MobiDB-lite"/>
    </source>
</evidence>
<dbReference type="PANTHER" id="PTHR35317:SF35">
    <property type="entry name" value="DUF4219 DOMAIN-CONTAINING PROTEIN"/>
    <property type="match status" value="1"/>
</dbReference>
<dbReference type="EMBL" id="CAADRP010001610">
    <property type="protein sequence ID" value="VFU44959.1"/>
    <property type="molecule type" value="Genomic_DNA"/>
</dbReference>
<feature type="coiled-coil region" evidence="1">
    <location>
        <begin position="412"/>
        <end position="465"/>
    </location>
</feature>
<accession>A0A6N2LU72</accession>
<protein>
    <submittedName>
        <fullName evidence="3">Uncharacterized protein</fullName>
    </submittedName>
</protein>
<reference evidence="3" key="1">
    <citation type="submission" date="2019-03" db="EMBL/GenBank/DDBJ databases">
        <authorList>
            <person name="Mank J."/>
            <person name="Almeida P."/>
        </authorList>
    </citation>
    <scope>NUCLEOTIDE SEQUENCE</scope>
    <source>
        <strain evidence="3">78183</strain>
    </source>
</reference>
<feature type="compositionally biased region" description="Basic and acidic residues" evidence="2">
    <location>
        <begin position="486"/>
        <end position="496"/>
    </location>
</feature>
<evidence type="ECO:0000256" key="1">
    <source>
        <dbReference type="SAM" id="Coils"/>
    </source>
</evidence>
<evidence type="ECO:0000313" key="3">
    <source>
        <dbReference type="EMBL" id="VFU44959.1"/>
    </source>
</evidence>